<feature type="transmembrane region" description="Helical" evidence="2">
    <location>
        <begin position="526"/>
        <end position="547"/>
    </location>
</feature>
<protein>
    <recommendedName>
        <fullName evidence="5">Cytochrome b561 domain-containing protein</fullName>
    </recommendedName>
</protein>
<keyword evidence="4" id="KW-1185">Reference proteome</keyword>
<organism evidence="3 4">
    <name type="scientific">Delitschia confertaspora ATCC 74209</name>
    <dbReference type="NCBI Taxonomy" id="1513339"/>
    <lineage>
        <taxon>Eukaryota</taxon>
        <taxon>Fungi</taxon>
        <taxon>Dikarya</taxon>
        <taxon>Ascomycota</taxon>
        <taxon>Pezizomycotina</taxon>
        <taxon>Dothideomycetes</taxon>
        <taxon>Pleosporomycetidae</taxon>
        <taxon>Pleosporales</taxon>
        <taxon>Delitschiaceae</taxon>
        <taxon>Delitschia</taxon>
    </lineage>
</organism>
<accession>A0A9P4JD15</accession>
<dbReference type="EMBL" id="ML994504">
    <property type="protein sequence ID" value="KAF2196049.1"/>
    <property type="molecule type" value="Genomic_DNA"/>
</dbReference>
<evidence type="ECO:0000313" key="3">
    <source>
        <dbReference type="EMBL" id="KAF2196049.1"/>
    </source>
</evidence>
<comment type="caution">
    <text evidence="3">The sequence shown here is derived from an EMBL/GenBank/DDBJ whole genome shotgun (WGS) entry which is preliminary data.</text>
</comment>
<name>A0A9P4JD15_9PLEO</name>
<reference evidence="3" key="1">
    <citation type="journal article" date="2020" name="Stud. Mycol.">
        <title>101 Dothideomycetes genomes: a test case for predicting lifestyles and emergence of pathogens.</title>
        <authorList>
            <person name="Haridas S."/>
            <person name="Albert R."/>
            <person name="Binder M."/>
            <person name="Bloem J."/>
            <person name="Labutti K."/>
            <person name="Salamov A."/>
            <person name="Andreopoulos B."/>
            <person name="Baker S."/>
            <person name="Barry K."/>
            <person name="Bills G."/>
            <person name="Bluhm B."/>
            <person name="Cannon C."/>
            <person name="Castanera R."/>
            <person name="Culley D."/>
            <person name="Daum C."/>
            <person name="Ezra D."/>
            <person name="Gonzalez J."/>
            <person name="Henrissat B."/>
            <person name="Kuo A."/>
            <person name="Liang C."/>
            <person name="Lipzen A."/>
            <person name="Lutzoni F."/>
            <person name="Magnuson J."/>
            <person name="Mondo S."/>
            <person name="Nolan M."/>
            <person name="Ohm R."/>
            <person name="Pangilinan J."/>
            <person name="Park H.-J."/>
            <person name="Ramirez L."/>
            <person name="Alfaro M."/>
            <person name="Sun H."/>
            <person name="Tritt A."/>
            <person name="Yoshinaga Y."/>
            <person name="Zwiers L.-H."/>
            <person name="Turgeon B."/>
            <person name="Goodwin S."/>
            <person name="Spatafora J."/>
            <person name="Crous P."/>
            <person name="Grigoriev I."/>
        </authorList>
    </citation>
    <scope>NUCLEOTIDE SEQUENCE</scope>
    <source>
        <strain evidence="3">ATCC 74209</strain>
    </source>
</reference>
<evidence type="ECO:0000313" key="4">
    <source>
        <dbReference type="Proteomes" id="UP000799536"/>
    </source>
</evidence>
<keyword evidence="2" id="KW-0472">Membrane</keyword>
<feature type="transmembrane region" description="Helical" evidence="2">
    <location>
        <begin position="649"/>
        <end position="671"/>
    </location>
</feature>
<dbReference type="Proteomes" id="UP000799536">
    <property type="component" value="Unassembled WGS sequence"/>
</dbReference>
<feature type="transmembrane region" description="Helical" evidence="2">
    <location>
        <begin position="568"/>
        <end position="588"/>
    </location>
</feature>
<evidence type="ECO:0000256" key="1">
    <source>
        <dbReference type="SAM" id="MobiDB-lite"/>
    </source>
</evidence>
<feature type="region of interest" description="Disordered" evidence="1">
    <location>
        <begin position="726"/>
        <end position="756"/>
    </location>
</feature>
<proteinExistence type="predicted"/>
<evidence type="ECO:0008006" key="5">
    <source>
        <dbReference type="Google" id="ProtNLM"/>
    </source>
</evidence>
<keyword evidence="2" id="KW-1133">Transmembrane helix</keyword>
<evidence type="ECO:0000256" key="2">
    <source>
        <dbReference type="SAM" id="Phobius"/>
    </source>
</evidence>
<keyword evidence="2" id="KW-0812">Transmembrane</keyword>
<gene>
    <name evidence="3" type="ORF">GQ43DRAFT_436338</name>
</gene>
<feature type="compositionally biased region" description="Basic and acidic residues" evidence="1">
    <location>
        <begin position="726"/>
        <end position="740"/>
    </location>
</feature>
<feature type="transmembrane region" description="Helical" evidence="2">
    <location>
        <begin position="600"/>
        <end position="618"/>
    </location>
</feature>
<dbReference type="AlphaFoldDB" id="A0A9P4JD15"/>
<sequence>MGTASGLNLTDQEGSKKLATKVATAYNTSASGLNTAIQNIGVGLASVIGPAAGHQIGNMGPVVYAFAQGIGNGTAYGFGLTKQQFRPSDDNGMIGMAGNLGLGISQPIASVITMQKLLQSSGINGTNMMQQFRAIASAAGTGVGEGMSEGLGLAKSMSSNQNQHLIDGNTTGVPAAAEEFSKGLTLSFLKSTNMTTFSKVIVPVGTNGDHLEGFDLAKMLIPIASGAGKGIGDGAAIGLGLQEDLGMPTITANINTNESTEMVVSEFSKGLVAKFLANGTATKLIQNFTASAGGATKKFKMTKVAEGFARGLIEGSVEGIFAAGGIQNVLKGNIPAGAMEKLPPMNGTNFDDSVGGASAAFGHGLAGEGVLLFGSMISGGLKKGVKRGPGFGELVAKQDAAVDSPDLAIDATMLSELSQKGVGALTCQGLGGIASILIGLSYSKTISLLNLKKGKILSLSPSTLAALPKDPIILHSEGSTFDISLHTKAVKINGLHLISFSVITALHSKPPPMPSLLHRSMLTNSVLLTTFAFFFALPTYLILGVMQRLTMLINAPLPAAKTRKWQKIILMYLFTPAALSGIILGIVGMWNSKHFTTPHGIFGVLTLMFTPPTVYLSLKRLSSSMVIEGSCFEILPFLRLLRRPFSLPLPVYVAFTHQLVLGFSGLAWGSGFAQLRTMSLCAIDAVFTTSISVTLVTVAVSVQLCAMAAVAVRIFLERRMAGYDPHDINNDNDNRSEKGEKRLKHDKGDGGEVMIRTPDLEGKEDHRIGYPMLMRVNEGKPDEMFFQTKGVVVRLMSPTDMRPLAGGLGGGMDKGGVEFAVCEGVG</sequence>
<dbReference type="OrthoDB" id="5148443at2759"/>
<feature type="transmembrane region" description="Helical" evidence="2">
    <location>
        <begin position="691"/>
        <end position="716"/>
    </location>
</feature>